<feature type="transmembrane region" description="Helical" evidence="1">
    <location>
        <begin position="189"/>
        <end position="214"/>
    </location>
</feature>
<dbReference type="Proteomes" id="UP000002051">
    <property type="component" value="Chromosome 2"/>
</dbReference>
<dbReference type="AlphaFoldDB" id="A0A072V806"/>
<proteinExistence type="predicted"/>
<dbReference type="InterPro" id="IPR007321">
    <property type="entry name" value="Transposase_28"/>
</dbReference>
<evidence type="ECO:0000313" key="5">
    <source>
        <dbReference type="Proteomes" id="UP000002051"/>
    </source>
</evidence>
<reference evidence="3 5" key="1">
    <citation type="journal article" date="2011" name="Nature">
        <title>The Medicago genome provides insight into the evolution of rhizobial symbioses.</title>
        <authorList>
            <person name="Young N.D."/>
            <person name="Debelle F."/>
            <person name="Oldroyd G.E."/>
            <person name="Geurts R."/>
            <person name="Cannon S.B."/>
            <person name="Udvardi M.K."/>
            <person name="Benedito V.A."/>
            <person name="Mayer K.F."/>
            <person name="Gouzy J."/>
            <person name="Schoof H."/>
            <person name="Van de Peer Y."/>
            <person name="Proost S."/>
            <person name="Cook D.R."/>
            <person name="Meyers B.C."/>
            <person name="Spannagl M."/>
            <person name="Cheung F."/>
            <person name="De Mita S."/>
            <person name="Krishnakumar V."/>
            <person name="Gundlach H."/>
            <person name="Zhou S."/>
            <person name="Mudge J."/>
            <person name="Bharti A.K."/>
            <person name="Murray J.D."/>
            <person name="Naoumkina M.A."/>
            <person name="Rosen B."/>
            <person name="Silverstein K.A."/>
            <person name="Tang H."/>
            <person name="Rombauts S."/>
            <person name="Zhao P.X."/>
            <person name="Zhou P."/>
            <person name="Barbe V."/>
            <person name="Bardou P."/>
            <person name="Bechner M."/>
            <person name="Bellec A."/>
            <person name="Berger A."/>
            <person name="Berges H."/>
            <person name="Bidwell S."/>
            <person name="Bisseling T."/>
            <person name="Choisne N."/>
            <person name="Couloux A."/>
            <person name="Denny R."/>
            <person name="Deshpande S."/>
            <person name="Dai X."/>
            <person name="Doyle J.J."/>
            <person name="Dudez A.M."/>
            <person name="Farmer A.D."/>
            <person name="Fouteau S."/>
            <person name="Franken C."/>
            <person name="Gibelin C."/>
            <person name="Gish J."/>
            <person name="Goldstein S."/>
            <person name="Gonzalez A.J."/>
            <person name="Green P.J."/>
            <person name="Hallab A."/>
            <person name="Hartog M."/>
            <person name="Hua A."/>
            <person name="Humphray S.J."/>
            <person name="Jeong D.H."/>
            <person name="Jing Y."/>
            <person name="Jocker A."/>
            <person name="Kenton S.M."/>
            <person name="Kim D.J."/>
            <person name="Klee K."/>
            <person name="Lai H."/>
            <person name="Lang C."/>
            <person name="Lin S."/>
            <person name="Macmil S.L."/>
            <person name="Magdelenat G."/>
            <person name="Matthews L."/>
            <person name="McCorrison J."/>
            <person name="Monaghan E.L."/>
            <person name="Mun J.H."/>
            <person name="Najar F.Z."/>
            <person name="Nicholson C."/>
            <person name="Noirot C."/>
            <person name="O'Bleness M."/>
            <person name="Paule C.R."/>
            <person name="Poulain J."/>
            <person name="Prion F."/>
            <person name="Qin B."/>
            <person name="Qu C."/>
            <person name="Retzel E.F."/>
            <person name="Riddle C."/>
            <person name="Sallet E."/>
            <person name="Samain S."/>
            <person name="Samson N."/>
            <person name="Sanders I."/>
            <person name="Saurat O."/>
            <person name="Scarpelli C."/>
            <person name="Schiex T."/>
            <person name="Segurens B."/>
            <person name="Severin A.J."/>
            <person name="Sherrier D.J."/>
            <person name="Shi R."/>
            <person name="Sims S."/>
            <person name="Singer S.R."/>
            <person name="Sinharoy S."/>
            <person name="Sterck L."/>
            <person name="Viollet A."/>
            <person name="Wang B.B."/>
            <person name="Wang K."/>
            <person name="Wang M."/>
            <person name="Wang X."/>
            <person name="Warfsmann J."/>
            <person name="Weissenbach J."/>
            <person name="White D.D."/>
            <person name="White J.D."/>
            <person name="Wiley G.B."/>
            <person name="Wincker P."/>
            <person name="Xing Y."/>
            <person name="Yang L."/>
            <person name="Yao Z."/>
            <person name="Ying F."/>
            <person name="Zhai J."/>
            <person name="Zhou L."/>
            <person name="Zuber A."/>
            <person name="Denarie J."/>
            <person name="Dixon R.A."/>
            <person name="May G.D."/>
            <person name="Schwartz D.C."/>
            <person name="Rogers J."/>
            <person name="Quetier F."/>
            <person name="Town C.D."/>
            <person name="Roe B.A."/>
        </authorList>
    </citation>
    <scope>NUCLEOTIDE SEQUENCE [LARGE SCALE GENOMIC DNA]</scope>
    <source>
        <strain evidence="3">A17</strain>
        <strain evidence="4 5">cv. Jemalong A17</strain>
    </source>
</reference>
<protein>
    <submittedName>
        <fullName evidence="3">Transmembrane protein, putative</fullName>
    </submittedName>
</protein>
<reference evidence="4" key="3">
    <citation type="submission" date="2015-04" db="UniProtKB">
        <authorList>
            <consortium name="EnsemblPlants"/>
        </authorList>
    </citation>
    <scope>IDENTIFICATION</scope>
    <source>
        <strain evidence="4">cv. Jemalong A17</strain>
    </source>
</reference>
<dbReference type="EnsemblPlants" id="KEH37942">
    <property type="protein sequence ID" value="KEH37942"/>
    <property type="gene ID" value="MTR_2g054440"/>
</dbReference>
<sequence>MKKLEPNMTRSLAWLVPNPTKNQPPFSKELARPVPTVTRPESICFHLQNSQGKALTLTYPSEIEMAQFAEEVLQEYSLFTNEPDITFFQSKLDISSSSNEEDVVVLPCGVDERVCDKKLAVAQDEFFLMYMKVLEELGVTIPFTAFEMCVLKFMNMAPSHIRPNSWSFIRGFEIFCKAWLKLFNDFCRLGFLLCSLMFGDFVLSSWTFLFCRYFGEWRKQYKQR</sequence>
<keyword evidence="1" id="KW-1133">Transmembrane helix</keyword>
<dbReference type="Pfam" id="PF04195">
    <property type="entry name" value="Transposase_28"/>
    <property type="match status" value="1"/>
</dbReference>
<keyword evidence="5" id="KW-1185">Reference proteome</keyword>
<keyword evidence="1" id="KW-0472">Membrane</keyword>
<evidence type="ECO:0000313" key="3">
    <source>
        <dbReference type="EMBL" id="KEH37942.1"/>
    </source>
</evidence>
<feature type="domain" description="Transposase (putative) gypsy type" evidence="2">
    <location>
        <begin position="136"/>
        <end position="181"/>
    </location>
</feature>
<organism evidence="3 5">
    <name type="scientific">Medicago truncatula</name>
    <name type="common">Barrel medic</name>
    <name type="synonym">Medicago tribuloides</name>
    <dbReference type="NCBI Taxonomy" id="3880"/>
    <lineage>
        <taxon>Eukaryota</taxon>
        <taxon>Viridiplantae</taxon>
        <taxon>Streptophyta</taxon>
        <taxon>Embryophyta</taxon>
        <taxon>Tracheophyta</taxon>
        <taxon>Spermatophyta</taxon>
        <taxon>Magnoliopsida</taxon>
        <taxon>eudicotyledons</taxon>
        <taxon>Gunneridae</taxon>
        <taxon>Pentapetalae</taxon>
        <taxon>rosids</taxon>
        <taxon>fabids</taxon>
        <taxon>Fabales</taxon>
        <taxon>Fabaceae</taxon>
        <taxon>Papilionoideae</taxon>
        <taxon>50 kb inversion clade</taxon>
        <taxon>NPAAA clade</taxon>
        <taxon>Hologalegina</taxon>
        <taxon>IRL clade</taxon>
        <taxon>Trifolieae</taxon>
        <taxon>Medicago</taxon>
    </lineage>
</organism>
<keyword evidence="1 3" id="KW-0812">Transmembrane</keyword>
<gene>
    <name evidence="3" type="ordered locus">MTR_2g054440</name>
</gene>
<evidence type="ECO:0000259" key="2">
    <source>
        <dbReference type="Pfam" id="PF04195"/>
    </source>
</evidence>
<name>A0A072V806_MEDTR</name>
<evidence type="ECO:0000256" key="1">
    <source>
        <dbReference type="SAM" id="Phobius"/>
    </source>
</evidence>
<dbReference type="EMBL" id="CM001218">
    <property type="protein sequence ID" value="KEH37942.1"/>
    <property type="molecule type" value="Genomic_DNA"/>
</dbReference>
<accession>A0A072V806</accession>
<evidence type="ECO:0000313" key="4">
    <source>
        <dbReference type="EnsemblPlants" id="KEH37942"/>
    </source>
</evidence>
<dbReference type="HOGENOM" id="CLU_1236650_0_0_1"/>
<reference evidence="3 5" key="2">
    <citation type="journal article" date="2014" name="BMC Genomics">
        <title>An improved genome release (version Mt4.0) for the model legume Medicago truncatula.</title>
        <authorList>
            <person name="Tang H."/>
            <person name="Krishnakumar V."/>
            <person name="Bidwell S."/>
            <person name="Rosen B."/>
            <person name="Chan A."/>
            <person name="Zhou S."/>
            <person name="Gentzbittel L."/>
            <person name="Childs K.L."/>
            <person name="Yandell M."/>
            <person name="Gundlach H."/>
            <person name="Mayer K.F."/>
            <person name="Schwartz D.C."/>
            <person name="Town C.D."/>
        </authorList>
    </citation>
    <scope>GENOME REANNOTATION</scope>
    <source>
        <strain evidence="3">A17</strain>
        <strain evidence="4 5">cv. Jemalong A17</strain>
    </source>
</reference>